<evidence type="ECO:0000256" key="2">
    <source>
        <dbReference type="ARBA" id="ARBA00007186"/>
    </source>
</evidence>
<dbReference type="SUPFAM" id="SSF51445">
    <property type="entry name" value="(Trans)glycosidases"/>
    <property type="match status" value="1"/>
</dbReference>
<evidence type="ECO:0000259" key="8">
    <source>
        <dbReference type="SMART" id="SM00813"/>
    </source>
</evidence>
<dbReference type="Gene3D" id="2.60.120.260">
    <property type="entry name" value="Galactose-binding domain-like"/>
    <property type="match status" value="1"/>
</dbReference>
<comment type="similarity">
    <text evidence="2">Belongs to the glycosyl hydrolase 51 family.</text>
</comment>
<dbReference type="RefSeq" id="WP_168947341.1">
    <property type="nucleotide sequence ID" value="NZ_JABAGL010000006.1"/>
</dbReference>
<dbReference type="GO" id="GO:0046556">
    <property type="term" value="F:alpha-L-arabinofuranosidase activity"/>
    <property type="evidence" value="ECO:0007669"/>
    <property type="project" value="UniProtKB-EC"/>
</dbReference>
<dbReference type="InterPro" id="IPR013780">
    <property type="entry name" value="Glyco_hydro_b"/>
</dbReference>
<dbReference type="PANTHER" id="PTHR31776">
    <property type="entry name" value="ALPHA-L-ARABINOFURANOSIDASE 1"/>
    <property type="match status" value="1"/>
</dbReference>
<evidence type="ECO:0000256" key="7">
    <source>
        <dbReference type="SAM" id="SignalP"/>
    </source>
</evidence>
<evidence type="ECO:0000256" key="3">
    <source>
        <dbReference type="ARBA" id="ARBA00012670"/>
    </source>
</evidence>
<proteinExistence type="inferred from homology"/>
<dbReference type="SUPFAM" id="SSF49785">
    <property type="entry name" value="Galactose-binding domain-like"/>
    <property type="match status" value="1"/>
</dbReference>
<comment type="caution">
    <text evidence="9">The sequence shown here is derived from an EMBL/GenBank/DDBJ whole genome shotgun (WGS) entry which is preliminary data.</text>
</comment>
<accession>A0A7X9XHM6</accession>
<evidence type="ECO:0000256" key="4">
    <source>
        <dbReference type="ARBA" id="ARBA00022729"/>
    </source>
</evidence>
<dbReference type="FunFam" id="3.20.20.80:FF:000090">
    <property type="entry name" value="Alpha-L-arabinofuranosidase A"/>
    <property type="match status" value="1"/>
</dbReference>
<dbReference type="AlphaFoldDB" id="A0A7X9XHM6"/>
<evidence type="ECO:0000256" key="1">
    <source>
        <dbReference type="ARBA" id="ARBA00001462"/>
    </source>
</evidence>
<dbReference type="InterPro" id="IPR008979">
    <property type="entry name" value="Galactose-bd-like_sf"/>
</dbReference>
<comment type="catalytic activity">
    <reaction evidence="1">
        <text>Hydrolysis of terminal non-reducing alpha-L-arabinofuranoside residues in alpha-L-arabinosides.</text>
        <dbReference type="EC" id="3.2.1.55"/>
    </reaction>
</comment>
<dbReference type="InterPro" id="IPR017853">
    <property type="entry name" value="GH"/>
</dbReference>
<feature type="chain" id="PRO_5030911215" description="non-reducing end alpha-L-arabinofuranosidase" evidence="7">
    <location>
        <begin position="22"/>
        <end position="659"/>
    </location>
</feature>
<dbReference type="Pfam" id="PF06964">
    <property type="entry name" value="Alpha-L-AF_C"/>
    <property type="match status" value="1"/>
</dbReference>
<dbReference type="Pfam" id="PF02018">
    <property type="entry name" value="CBM_4_9"/>
    <property type="match status" value="1"/>
</dbReference>
<dbReference type="InterPro" id="IPR051563">
    <property type="entry name" value="Glycosyl_Hydrolase_51"/>
</dbReference>
<dbReference type="EC" id="3.2.1.55" evidence="3"/>
<dbReference type="Gene3D" id="2.60.40.1180">
    <property type="entry name" value="Golgi alpha-mannosidase II"/>
    <property type="match status" value="1"/>
</dbReference>
<dbReference type="InterPro" id="IPR055235">
    <property type="entry name" value="ASD1_cat"/>
</dbReference>
<evidence type="ECO:0000256" key="6">
    <source>
        <dbReference type="ARBA" id="ARBA00023180"/>
    </source>
</evidence>
<feature type="domain" description="Alpha-L-arabinofuranosidase C-terminal" evidence="8">
    <location>
        <begin position="462"/>
        <end position="651"/>
    </location>
</feature>
<evidence type="ECO:0000313" key="10">
    <source>
        <dbReference type="Proteomes" id="UP000520291"/>
    </source>
</evidence>
<dbReference type="EMBL" id="JABAGL010000006">
    <property type="protein sequence ID" value="NME85400.1"/>
    <property type="molecule type" value="Genomic_DNA"/>
</dbReference>
<name>A0A7X9XHM6_9BACE</name>
<protein>
    <recommendedName>
        <fullName evidence="3">non-reducing end alpha-L-arabinofuranosidase</fullName>
        <ecNumber evidence="3">3.2.1.55</ecNumber>
    </recommendedName>
</protein>
<sequence length="659" mass="74310">MKKYKGLLAVLALAAGSALQAQTNELVIQAGKPGAEIQPTMYGLFFEDINYAADGGLYAELVKNRSFEFPQHFMGWKTFGKVSLKDDGPFERNPHYVRLAYAGHPHKQTGLDNEGFFGIGIKKGAEYRFSVWARVAEGETPAKIRVELADTKSMGEQQAFATADVTVDSREWKKYQVILKPEMTNPKAILRIFLASRQTVDLEHISLFPVDTWQGHENGLRKDLAQALADIKPGVFRFPGGCIVEGTDIASRYDWKKSVGMVENRPLNENRWQYTFPHRFFPDYYQSYGLGFYEFFQLSEEIGAEPLPVLSCGLACQFQNPNMDAHVPLCDLDSYIQDALDLIEFANGAVDTPWGKVRADMGHPAPFNLKFIGIGNEQWGKEYPEHLEPFVKAIRKKYPDIKIVGSSGPNSEGEQFDYLWPEMKRLKADLVDEHFYRPEAWFLSQGARYDNYDRKGPKVFAGEYACHGKGKKWNHFHASLLEAAFMTGLERNADVVHMATYAPLFAHVEGWQWRPDMIWFDNLNSVRTVSYYVQQLFATHKGTNVLSLTMNKKPVTGAEGQNGLFASAVCDKNKNEIIVKVANTSDKKQPLSLIFNGLKKKEVLSGARCIKLSSADMDKDNTIENPLAIIPQETSLDVDGHTLNVDLEPATFAVYILKY</sequence>
<evidence type="ECO:0000256" key="5">
    <source>
        <dbReference type="ARBA" id="ARBA00022801"/>
    </source>
</evidence>
<evidence type="ECO:0000313" key="9">
    <source>
        <dbReference type="EMBL" id="NME85400.1"/>
    </source>
</evidence>
<organism evidence="9 10">
    <name type="scientific">Bacteroides eggerthii</name>
    <dbReference type="NCBI Taxonomy" id="28111"/>
    <lineage>
        <taxon>Bacteria</taxon>
        <taxon>Pseudomonadati</taxon>
        <taxon>Bacteroidota</taxon>
        <taxon>Bacteroidia</taxon>
        <taxon>Bacteroidales</taxon>
        <taxon>Bacteroidaceae</taxon>
        <taxon>Bacteroides</taxon>
    </lineage>
</organism>
<dbReference type="PANTHER" id="PTHR31776:SF0">
    <property type="entry name" value="ALPHA-L-ARABINOFURANOSIDASE 1"/>
    <property type="match status" value="1"/>
</dbReference>
<dbReference type="InterPro" id="IPR010720">
    <property type="entry name" value="Alpha-L-AF_C"/>
</dbReference>
<keyword evidence="5" id="KW-0378">Hydrolase</keyword>
<keyword evidence="6" id="KW-0325">Glycoprotein</keyword>
<dbReference type="Proteomes" id="UP000520291">
    <property type="component" value="Unassembled WGS sequence"/>
</dbReference>
<gene>
    <name evidence="9" type="ORF">HF841_05090</name>
</gene>
<dbReference type="Gene3D" id="3.20.20.80">
    <property type="entry name" value="Glycosidases"/>
    <property type="match status" value="1"/>
</dbReference>
<keyword evidence="4 7" id="KW-0732">Signal</keyword>
<feature type="signal peptide" evidence="7">
    <location>
        <begin position="1"/>
        <end position="21"/>
    </location>
</feature>
<dbReference type="SUPFAM" id="SSF51011">
    <property type="entry name" value="Glycosyl hydrolase domain"/>
    <property type="match status" value="1"/>
</dbReference>
<dbReference type="Pfam" id="PF22848">
    <property type="entry name" value="ASD1_dom"/>
    <property type="match status" value="1"/>
</dbReference>
<dbReference type="SMART" id="SM00813">
    <property type="entry name" value="Alpha-L-AF_C"/>
    <property type="match status" value="1"/>
</dbReference>
<dbReference type="GO" id="GO:0046373">
    <property type="term" value="P:L-arabinose metabolic process"/>
    <property type="evidence" value="ECO:0007669"/>
    <property type="project" value="InterPro"/>
</dbReference>
<reference evidence="9 10" key="1">
    <citation type="submission" date="2020-04" db="EMBL/GenBank/DDBJ databases">
        <authorList>
            <person name="Hitch T.C.A."/>
            <person name="Wylensek D."/>
            <person name="Clavel T."/>
        </authorList>
    </citation>
    <scope>NUCLEOTIDE SEQUENCE [LARGE SCALE GENOMIC DNA]</scope>
    <source>
        <strain evidence="9 10">WCA3-601-WT-5E</strain>
    </source>
</reference>
<dbReference type="InterPro" id="IPR003305">
    <property type="entry name" value="CenC_carb-bd"/>
</dbReference>